<name>A0A075GIR4_9ARCH</name>
<accession>A0A075GIR4</accession>
<feature type="transmembrane region" description="Helical" evidence="1">
    <location>
        <begin position="133"/>
        <end position="152"/>
    </location>
</feature>
<keyword evidence="1" id="KW-1133">Transmembrane helix</keyword>
<sequence length="230" mass="25493">MYSWNSSDENVPKIFKYSNLIVFGSAAGIALLMAFLLNAYYAELILDHPYIINILFIPAFGIGFLYGLRISERALQPSETRSALKRKIMKLFLFFLVIGGLFSSVNFALHGGAMMPDLTMMDDGIIPWVTDMVTANGGATFLIVSSIIIMAAATRRIVGLNGGVIGKIITFCGTFVFFSMISMSLTQTDPSNSQIYLYTCYHAGIIGGAMYQMNRLTSNLNTWENYMNEQ</sequence>
<feature type="transmembrane region" description="Helical" evidence="1">
    <location>
        <begin position="91"/>
        <end position="113"/>
    </location>
</feature>
<keyword evidence="1" id="KW-0812">Transmembrane</keyword>
<protein>
    <submittedName>
        <fullName evidence="2">Uncharacterized protein</fullName>
    </submittedName>
</protein>
<evidence type="ECO:0000256" key="1">
    <source>
        <dbReference type="SAM" id="Phobius"/>
    </source>
</evidence>
<feature type="transmembrane region" description="Helical" evidence="1">
    <location>
        <begin position="164"/>
        <end position="183"/>
    </location>
</feature>
<feature type="transmembrane region" description="Helical" evidence="1">
    <location>
        <begin position="20"/>
        <end position="42"/>
    </location>
</feature>
<proteinExistence type="predicted"/>
<organism evidence="2">
    <name type="scientific">uncultured marine thaumarchaeote KM3_16_C10</name>
    <dbReference type="NCBI Taxonomy" id="1456042"/>
    <lineage>
        <taxon>Archaea</taxon>
        <taxon>Nitrososphaerota</taxon>
        <taxon>environmental samples</taxon>
    </lineage>
</organism>
<evidence type="ECO:0000313" key="2">
    <source>
        <dbReference type="EMBL" id="AIF03869.1"/>
    </source>
</evidence>
<dbReference type="AlphaFoldDB" id="A0A075GIR4"/>
<feature type="transmembrane region" description="Helical" evidence="1">
    <location>
        <begin position="48"/>
        <end position="70"/>
    </location>
</feature>
<feature type="transmembrane region" description="Helical" evidence="1">
    <location>
        <begin position="195"/>
        <end position="213"/>
    </location>
</feature>
<reference evidence="2" key="1">
    <citation type="journal article" date="2014" name="Genome Biol. Evol.">
        <title>Pangenome evidence for extensive interdomain horizontal transfer affecting lineage core and shell genes in uncultured planktonic thaumarchaeota and euryarchaeota.</title>
        <authorList>
            <person name="Deschamps P."/>
            <person name="Zivanovic Y."/>
            <person name="Moreira D."/>
            <person name="Rodriguez-Valera F."/>
            <person name="Lopez-Garcia P."/>
        </authorList>
    </citation>
    <scope>NUCLEOTIDE SEQUENCE</scope>
</reference>
<keyword evidence="1" id="KW-0472">Membrane</keyword>
<dbReference type="EMBL" id="KF900692">
    <property type="protein sequence ID" value="AIF03869.1"/>
    <property type="molecule type" value="Genomic_DNA"/>
</dbReference>